<evidence type="ECO:0000313" key="1">
    <source>
        <dbReference type="EMBL" id="RYN46852.1"/>
    </source>
</evidence>
<protein>
    <submittedName>
        <fullName evidence="1">Uncharacterized protein</fullName>
    </submittedName>
</protein>
<name>A0A4Q4MAJ7_9PLEO</name>
<dbReference type="EMBL" id="PDXA01000028">
    <property type="protein sequence ID" value="RYN46852.1"/>
    <property type="molecule type" value="Genomic_DNA"/>
</dbReference>
<reference evidence="2" key="1">
    <citation type="journal article" date="2019" name="bioRxiv">
        <title>Genomics, evolutionary history and diagnostics of the Alternaria alternata species group including apple and Asian pear pathotypes.</title>
        <authorList>
            <person name="Armitage A.D."/>
            <person name="Cockerton H.M."/>
            <person name="Sreenivasaprasad S."/>
            <person name="Woodhall J.W."/>
            <person name="Lane C.R."/>
            <person name="Harrison R.J."/>
            <person name="Clarkson J.P."/>
        </authorList>
    </citation>
    <scope>NUCLEOTIDE SEQUENCE [LARGE SCALE GENOMIC DNA]</scope>
    <source>
        <strain evidence="2">FERA 1082</strain>
    </source>
</reference>
<organism evidence="1 2">
    <name type="scientific">Alternaria tenuissima</name>
    <dbReference type="NCBI Taxonomy" id="119927"/>
    <lineage>
        <taxon>Eukaryota</taxon>
        <taxon>Fungi</taxon>
        <taxon>Dikarya</taxon>
        <taxon>Ascomycota</taxon>
        <taxon>Pezizomycotina</taxon>
        <taxon>Dothideomycetes</taxon>
        <taxon>Pleosporomycetidae</taxon>
        <taxon>Pleosporales</taxon>
        <taxon>Pleosporineae</taxon>
        <taxon>Pleosporaceae</taxon>
        <taxon>Alternaria</taxon>
        <taxon>Alternaria sect. Alternaria</taxon>
        <taxon>Alternaria alternata complex</taxon>
    </lineage>
</organism>
<dbReference type="Proteomes" id="UP000292402">
    <property type="component" value="Unassembled WGS sequence"/>
</dbReference>
<comment type="caution">
    <text evidence="1">The sequence shown here is derived from an EMBL/GenBank/DDBJ whole genome shotgun (WGS) entry which is preliminary data.</text>
</comment>
<dbReference type="AlphaFoldDB" id="A0A4Q4MAJ7"/>
<accession>A0A4Q4MAJ7</accession>
<gene>
    <name evidence="1" type="ORF">AA0114_g8121</name>
</gene>
<sequence>MATIDTPNNMPHTNNVMKVAATMVQQYFSPSRLRLASI</sequence>
<evidence type="ECO:0000313" key="2">
    <source>
        <dbReference type="Proteomes" id="UP000292402"/>
    </source>
</evidence>
<proteinExistence type="predicted"/>